<evidence type="ECO:0000313" key="3">
    <source>
        <dbReference type="Proteomes" id="UP000772434"/>
    </source>
</evidence>
<dbReference type="AlphaFoldDB" id="A0A9P5PGY6"/>
<name>A0A9P5PGY6_9AGAR</name>
<accession>A0A9P5PGY6</accession>
<protein>
    <submittedName>
        <fullName evidence="2">Uncharacterized protein</fullName>
    </submittedName>
</protein>
<comment type="caution">
    <text evidence="2">The sequence shown here is derived from an EMBL/GenBank/DDBJ whole genome shotgun (WGS) entry which is preliminary data.</text>
</comment>
<feature type="compositionally biased region" description="Polar residues" evidence="1">
    <location>
        <begin position="34"/>
        <end position="49"/>
    </location>
</feature>
<gene>
    <name evidence="2" type="ORF">BDP27DRAFT_1366397</name>
</gene>
<evidence type="ECO:0000313" key="2">
    <source>
        <dbReference type="EMBL" id="KAF9065504.1"/>
    </source>
</evidence>
<dbReference type="Proteomes" id="UP000772434">
    <property type="component" value="Unassembled WGS sequence"/>
</dbReference>
<reference evidence="2" key="1">
    <citation type="submission" date="2020-11" db="EMBL/GenBank/DDBJ databases">
        <authorList>
            <consortium name="DOE Joint Genome Institute"/>
            <person name="Ahrendt S."/>
            <person name="Riley R."/>
            <person name="Andreopoulos W."/>
            <person name="Labutti K."/>
            <person name="Pangilinan J."/>
            <person name="Ruiz-Duenas F.J."/>
            <person name="Barrasa J.M."/>
            <person name="Sanchez-Garcia M."/>
            <person name="Camarero S."/>
            <person name="Miyauchi S."/>
            <person name="Serrano A."/>
            <person name="Linde D."/>
            <person name="Babiker R."/>
            <person name="Drula E."/>
            <person name="Ayuso-Fernandez I."/>
            <person name="Pacheco R."/>
            <person name="Padilla G."/>
            <person name="Ferreira P."/>
            <person name="Barriuso J."/>
            <person name="Kellner H."/>
            <person name="Castanera R."/>
            <person name="Alfaro M."/>
            <person name="Ramirez L."/>
            <person name="Pisabarro A.G."/>
            <person name="Kuo A."/>
            <person name="Tritt A."/>
            <person name="Lipzen A."/>
            <person name="He G."/>
            <person name="Yan M."/>
            <person name="Ng V."/>
            <person name="Cullen D."/>
            <person name="Martin F."/>
            <person name="Rosso M.-N."/>
            <person name="Henrissat B."/>
            <person name="Hibbett D."/>
            <person name="Martinez A.T."/>
            <person name="Grigoriev I.V."/>
        </authorList>
    </citation>
    <scope>NUCLEOTIDE SEQUENCE</scope>
    <source>
        <strain evidence="2">AH 40177</strain>
    </source>
</reference>
<dbReference type="EMBL" id="JADNRY010000103">
    <property type="protein sequence ID" value="KAF9065504.1"/>
    <property type="molecule type" value="Genomic_DNA"/>
</dbReference>
<keyword evidence="3" id="KW-1185">Reference proteome</keyword>
<evidence type="ECO:0000256" key="1">
    <source>
        <dbReference type="SAM" id="MobiDB-lite"/>
    </source>
</evidence>
<feature type="region of interest" description="Disordered" evidence="1">
    <location>
        <begin position="1"/>
        <end position="73"/>
    </location>
</feature>
<proteinExistence type="predicted"/>
<organism evidence="2 3">
    <name type="scientific">Rhodocollybia butyracea</name>
    <dbReference type="NCBI Taxonomy" id="206335"/>
    <lineage>
        <taxon>Eukaryota</taxon>
        <taxon>Fungi</taxon>
        <taxon>Dikarya</taxon>
        <taxon>Basidiomycota</taxon>
        <taxon>Agaricomycotina</taxon>
        <taxon>Agaricomycetes</taxon>
        <taxon>Agaricomycetidae</taxon>
        <taxon>Agaricales</taxon>
        <taxon>Marasmiineae</taxon>
        <taxon>Omphalotaceae</taxon>
        <taxon>Rhodocollybia</taxon>
    </lineage>
</organism>
<sequence length="169" mass="19334">MPSGREVATPRSRQYYGRRIRTRSSTRTNSPTTGHSSSLFIQTRQSTPVYQRRSARLQEQQRAGDPPAIVSSNGENITSEIEFQAWQREVENTRVQFSNFKDAQRVRFTCPICLRLAVKPRIECLMQQRNYSVQNGSLMRCGAEIDALAEGSLDAERSSFVWFSSYESL</sequence>